<dbReference type="Gene3D" id="3.10.100.10">
    <property type="entry name" value="Mannose-Binding Protein A, subunit A"/>
    <property type="match status" value="1"/>
</dbReference>
<feature type="region of interest" description="Disordered" evidence="4">
    <location>
        <begin position="73"/>
        <end position="147"/>
    </location>
</feature>
<keyword evidence="3" id="KW-0393">Immunoglobulin domain</keyword>
<protein>
    <recommendedName>
        <fullName evidence="6">C-type lectin domain-containing protein</fullName>
    </recommendedName>
</protein>
<dbReference type="PANTHER" id="PTHR22804">
    <property type="entry name" value="AGGRECAN/VERSICAN PROTEOGLYCAN"/>
    <property type="match status" value="1"/>
</dbReference>
<keyword evidence="2" id="KW-0325">Glycoprotein</keyword>
<reference evidence="7" key="2">
    <citation type="submission" date="2025-09" db="UniProtKB">
        <authorList>
            <consortium name="Ensembl"/>
        </authorList>
    </citation>
    <scope>IDENTIFICATION</scope>
</reference>
<dbReference type="InterPro" id="IPR050691">
    <property type="entry name" value="Hyaluronan_bind_Proteoglycan"/>
</dbReference>
<dbReference type="SMART" id="SM00034">
    <property type="entry name" value="CLECT"/>
    <property type="match status" value="1"/>
</dbReference>
<keyword evidence="8" id="KW-1185">Reference proteome</keyword>
<dbReference type="GO" id="GO:0010001">
    <property type="term" value="P:glial cell differentiation"/>
    <property type="evidence" value="ECO:0007669"/>
    <property type="project" value="TreeGrafter"/>
</dbReference>
<reference evidence="7" key="1">
    <citation type="submission" date="2025-08" db="UniProtKB">
        <authorList>
            <consortium name="Ensembl"/>
        </authorList>
    </citation>
    <scope>IDENTIFICATION</scope>
</reference>
<organism evidence="7 8">
    <name type="scientific">Bubo bubo</name>
    <name type="common">Eurasian eagle-owl</name>
    <name type="synonym">Strix bubo</name>
    <dbReference type="NCBI Taxonomy" id="30461"/>
    <lineage>
        <taxon>Eukaryota</taxon>
        <taxon>Metazoa</taxon>
        <taxon>Chordata</taxon>
        <taxon>Craniata</taxon>
        <taxon>Vertebrata</taxon>
        <taxon>Euteleostomi</taxon>
        <taxon>Archelosauria</taxon>
        <taxon>Archosauria</taxon>
        <taxon>Dinosauria</taxon>
        <taxon>Saurischia</taxon>
        <taxon>Theropoda</taxon>
        <taxon>Coelurosauria</taxon>
        <taxon>Aves</taxon>
        <taxon>Neognathae</taxon>
        <taxon>Neoaves</taxon>
        <taxon>Telluraves</taxon>
        <taxon>Strigiformes</taxon>
        <taxon>Strigidae</taxon>
        <taxon>Bubo</taxon>
    </lineage>
</organism>
<dbReference type="PANTHER" id="PTHR22804:SF41">
    <property type="entry name" value="BREVICAN CORE PROTEIN"/>
    <property type="match status" value="1"/>
</dbReference>
<dbReference type="Proteomes" id="UP000694567">
    <property type="component" value="Unplaced"/>
</dbReference>
<dbReference type="GO" id="GO:0005615">
    <property type="term" value="C:extracellular space"/>
    <property type="evidence" value="ECO:0007669"/>
    <property type="project" value="TreeGrafter"/>
</dbReference>
<evidence type="ECO:0000256" key="1">
    <source>
        <dbReference type="ARBA" id="ARBA00022729"/>
    </source>
</evidence>
<dbReference type="GO" id="GO:0007417">
    <property type="term" value="P:central nervous system development"/>
    <property type="evidence" value="ECO:0007669"/>
    <property type="project" value="TreeGrafter"/>
</dbReference>
<dbReference type="InterPro" id="IPR016186">
    <property type="entry name" value="C-type_lectin-like/link_sf"/>
</dbReference>
<dbReference type="InterPro" id="IPR001304">
    <property type="entry name" value="C-type_lectin-like"/>
</dbReference>
<dbReference type="SUPFAM" id="SSF56436">
    <property type="entry name" value="C-type lectin-like"/>
    <property type="match status" value="1"/>
</dbReference>
<feature type="chain" id="PRO_5034357931" description="C-type lectin domain-containing protein" evidence="5">
    <location>
        <begin position="20"/>
        <end position="147"/>
    </location>
</feature>
<accession>A0A8C0EDG2</accession>
<evidence type="ECO:0000256" key="2">
    <source>
        <dbReference type="ARBA" id="ARBA00023180"/>
    </source>
</evidence>
<dbReference type="GO" id="GO:0002052">
    <property type="term" value="P:positive regulation of neuroblast proliferation"/>
    <property type="evidence" value="ECO:0007669"/>
    <property type="project" value="TreeGrafter"/>
</dbReference>
<dbReference type="AlphaFoldDB" id="A0A8C0EDG2"/>
<sequence length="147" mass="16379">SGFWGVFFCLLVSWTCSPGWDSFQGACYKHFSTRRSWEDAETQCRHYGGHLATILTPEEQDFINGTWHHPGPRCIPPDLSPRDPQHPSTWRKRGEVGGGRAGDNSGGDRVESEEAWRDMRVKEEGTGRGLAGSCSDRQGLVGTGRDR</sequence>
<evidence type="ECO:0000256" key="5">
    <source>
        <dbReference type="SAM" id="SignalP"/>
    </source>
</evidence>
<dbReference type="PROSITE" id="PS50041">
    <property type="entry name" value="C_TYPE_LECTIN_2"/>
    <property type="match status" value="1"/>
</dbReference>
<evidence type="ECO:0000256" key="4">
    <source>
        <dbReference type="SAM" id="MobiDB-lite"/>
    </source>
</evidence>
<dbReference type="GO" id="GO:0001501">
    <property type="term" value="P:skeletal system development"/>
    <property type="evidence" value="ECO:0007669"/>
    <property type="project" value="TreeGrafter"/>
</dbReference>
<keyword evidence="1 5" id="KW-0732">Signal</keyword>
<feature type="domain" description="C-type lectin" evidence="6">
    <location>
        <begin position="23"/>
        <end position="63"/>
    </location>
</feature>
<feature type="signal peptide" evidence="5">
    <location>
        <begin position="1"/>
        <end position="19"/>
    </location>
</feature>
<dbReference type="GO" id="GO:0045202">
    <property type="term" value="C:synapse"/>
    <property type="evidence" value="ECO:0007669"/>
    <property type="project" value="TreeGrafter"/>
</dbReference>
<dbReference type="Pfam" id="PF00059">
    <property type="entry name" value="Lectin_C"/>
    <property type="match status" value="1"/>
</dbReference>
<feature type="compositionally biased region" description="Basic and acidic residues" evidence="4">
    <location>
        <begin position="106"/>
        <end position="126"/>
    </location>
</feature>
<evidence type="ECO:0000313" key="8">
    <source>
        <dbReference type="Proteomes" id="UP000694567"/>
    </source>
</evidence>
<feature type="compositionally biased region" description="Gly residues" evidence="4">
    <location>
        <begin position="96"/>
        <end position="105"/>
    </location>
</feature>
<evidence type="ECO:0000256" key="3">
    <source>
        <dbReference type="ARBA" id="ARBA00023319"/>
    </source>
</evidence>
<dbReference type="GO" id="GO:0072534">
    <property type="term" value="C:perineuronal net"/>
    <property type="evidence" value="ECO:0007669"/>
    <property type="project" value="TreeGrafter"/>
</dbReference>
<evidence type="ECO:0000259" key="6">
    <source>
        <dbReference type="PROSITE" id="PS50041"/>
    </source>
</evidence>
<dbReference type="InterPro" id="IPR016187">
    <property type="entry name" value="CTDL_fold"/>
</dbReference>
<name>A0A8C0EDG2_BUBBB</name>
<proteinExistence type="predicted"/>
<evidence type="ECO:0000313" key="7">
    <source>
        <dbReference type="Ensembl" id="ENSBOBP00000003272.1"/>
    </source>
</evidence>
<dbReference type="Ensembl" id="ENSBOBT00000003360.1">
    <property type="protein sequence ID" value="ENSBOBP00000003272.1"/>
    <property type="gene ID" value="ENSBOBG00000002296.1"/>
</dbReference>